<name>A0A7G1QAY6_9GAMM</name>
<organism evidence="1 2">
    <name type="scientific">Candidatus Nitrosacidococcus tergens</name>
    <dbReference type="NCBI Taxonomy" id="553981"/>
    <lineage>
        <taxon>Bacteria</taxon>
        <taxon>Pseudomonadati</taxon>
        <taxon>Pseudomonadota</taxon>
        <taxon>Gammaproteobacteria</taxon>
        <taxon>Chromatiales</taxon>
        <taxon>Chromatiaceae</taxon>
        <taxon>Candidatus Nitrosacidococcus</taxon>
    </lineage>
</organism>
<protein>
    <submittedName>
        <fullName evidence="1">Uncharacterized protein</fullName>
    </submittedName>
</protein>
<proteinExistence type="predicted"/>
<dbReference type="EMBL" id="LR778175">
    <property type="protein sequence ID" value="CAB1277025.1"/>
    <property type="molecule type" value="Genomic_DNA"/>
</dbReference>
<accession>A0A7G1QAY6</accession>
<keyword evidence="2" id="KW-1185">Reference proteome</keyword>
<dbReference type="Gene3D" id="3.30.300.250">
    <property type="match status" value="1"/>
</dbReference>
<gene>
    <name evidence="1" type="ORF">NSCAC_1464</name>
</gene>
<evidence type="ECO:0000313" key="1">
    <source>
        <dbReference type="EMBL" id="CAB1277025.1"/>
    </source>
</evidence>
<sequence>MNKAKKYLLIYLPLLVLFGYEFKSIIIDRGKIILPDGSKVLPAELKTEKVLNSIAAEMNKMLPRVVDQDTKLTLVEAKEGELIYDYDKINKNADEFNANEFIAMMKPKAIDLACHSYDMEAYLSHGINVHYIFYGKDHKLIGGVIVNQLDCSY</sequence>
<evidence type="ECO:0000313" key="2">
    <source>
        <dbReference type="Proteomes" id="UP000516072"/>
    </source>
</evidence>
<dbReference type="AlphaFoldDB" id="A0A7G1QAY6"/>
<dbReference type="Proteomes" id="UP000516072">
    <property type="component" value="Chromosome"/>
</dbReference>
<dbReference type="RefSeq" id="WP_197744134.1">
    <property type="nucleotide sequence ID" value="NZ_LR778175.1"/>
</dbReference>
<reference evidence="1 2" key="1">
    <citation type="submission" date="2020-03" db="EMBL/GenBank/DDBJ databases">
        <authorList>
            <person name="Picone N."/>
        </authorList>
    </citation>
    <scope>NUCLEOTIDE SEQUENCE [LARGE SCALE GENOMIC DNA]</scope>
    <source>
        <strain evidence="1">NSCAC1</strain>
    </source>
</reference>
<dbReference type="KEGG" id="ntg:NSCAC_1464"/>